<dbReference type="SUPFAM" id="SSF53474">
    <property type="entry name" value="alpha/beta-Hydrolases"/>
    <property type="match status" value="1"/>
</dbReference>
<evidence type="ECO:0000313" key="6">
    <source>
        <dbReference type="EMBL" id="RJE18544.1"/>
    </source>
</evidence>
<dbReference type="EMBL" id="MVGC01000533">
    <property type="protein sequence ID" value="RJE18544.1"/>
    <property type="molecule type" value="Genomic_DNA"/>
</dbReference>
<dbReference type="InterPro" id="IPR029058">
    <property type="entry name" value="AB_hydrolase_fold"/>
</dbReference>
<evidence type="ECO:0000256" key="1">
    <source>
        <dbReference type="ARBA" id="ARBA00009431"/>
    </source>
</evidence>
<evidence type="ECO:0000256" key="2">
    <source>
        <dbReference type="ARBA" id="ARBA00022645"/>
    </source>
</evidence>
<dbReference type="Proteomes" id="UP000266188">
    <property type="component" value="Unassembled WGS sequence"/>
</dbReference>
<accession>A0A3A2ZGU5</accession>
<keyword evidence="4" id="KW-0378">Hydrolase</keyword>
<protein>
    <submittedName>
        <fullName evidence="6">Carboxypeptidase Y</fullName>
    </submittedName>
</protein>
<comment type="similarity">
    <text evidence="1">Belongs to the peptidase S10 family.</text>
</comment>
<proteinExistence type="inferred from homology"/>
<sequence length="208" mass="23329">MPRCMNVYDGCIQNPDPAICHAALAVCWEGVMGWFEDEVGTGGKNRFDTPCVVDEQCYIQSTLIEQYLNLPVIWAALRVPSPMKEYKISSQSVAEAFNKTSDEMIPSDKHITFLLENNVHFLAYQGNLDLACNTAGNLRWAHSLSWKGHAEFLAKQLQPWTSTINNKKEVVGRTKEVSQVSGEERRPSRFAFVTIDGAGHLVPKINLK</sequence>
<gene>
    <name evidence="6" type="ORF">PHISCL_09115</name>
</gene>
<dbReference type="Pfam" id="PF00450">
    <property type="entry name" value="Peptidase_S10"/>
    <property type="match status" value="1"/>
</dbReference>
<organism evidence="6 7">
    <name type="scientific">Aspergillus sclerotialis</name>
    <dbReference type="NCBI Taxonomy" id="2070753"/>
    <lineage>
        <taxon>Eukaryota</taxon>
        <taxon>Fungi</taxon>
        <taxon>Dikarya</taxon>
        <taxon>Ascomycota</taxon>
        <taxon>Pezizomycotina</taxon>
        <taxon>Eurotiomycetes</taxon>
        <taxon>Eurotiomycetidae</taxon>
        <taxon>Eurotiales</taxon>
        <taxon>Aspergillaceae</taxon>
        <taxon>Aspergillus</taxon>
        <taxon>Aspergillus subgen. Polypaecilum</taxon>
    </lineage>
</organism>
<reference evidence="7" key="1">
    <citation type="submission" date="2017-02" db="EMBL/GenBank/DDBJ databases">
        <authorList>
            <person name="Tafer H."/>
            <person name="Lopandic K."/>
        </authorList>
    </citation>
    <scope>NUCLEOTIDE SEQUENCE [LARGE SCALE GENOMIC DNA]</scope>
    <source>
        <strain evidence="7">CBS 366.77</strain>
    </source>
</reference>
<dbReference type="Gene3D" id="3.40.50.1820">
    <property type="entry name" value="alpha/beta hydrolase"/>
    <property type="match status" value="1"/>
</dbReference>
<keyword evidence="3" id="KW-0645">Protease</keyword>
<evidence type="ECO:0000256" key="4">
    <source>
        <dbReference type="ARBA" id="ARBA00022801"/>
    </source>
</evidence>
<evidence type="ECO:0000313" key="7">
    <source>
        <dbReference type="Proteomes" id="UP000266188"/>
    </source>
</evidence>
<keyword evidence="7" id="KW-1185">Reference proteome</keyword>
<dbReference type="AlphaFoldDB" id="A0A3A2ZGU5"/>
<dbReference type="OrthoDB" id="443318at2759"/>
<dbReference type="GO" id="GO:0004185">
    <property type="term" value="F:serine-type carboxypeptidase activity"/>
    <property type="evidence" value="ECO:0007669"/>
    <property type="project" value="InterPro"/>
</dbReference>
<evidence type="ECO:0000256" key="3">
    <source>
        <dbReference type="ARBA" id="ARBA00022670"/>
    </source>
</evidence>
<dbReference type="STRING" id="2070753.A0A3A2ZGU5"/>
<dbReference type="InterPro" id="IPR001563">
    <property type="entry name" value="Peptidase_S10"/>
</dbReference>
<name>A0A3A2ZGU5_9EURO</name>
<keyword evidence="2 6" id="KW-0121">Carboxypeptidase</keyword>
<dbReference type="GO" id="GO:0006508">
    <property type="term" value="P:proteolysis"/>
    <property type="evidence" value="ECO:0007669"/>
    <property type="project" value="UniProtKB-KW"/>
</dbReference>
<comment type="caution">
    <text evidence="6">The sequence shown here is derived from an EMBL/GenBank/DDBJ whole genome shotgun (WGS) entry which is preliminary data.</text>
</comment>
<keyword evidence="5" id="KW-0325">Glycoprotein</keyword>
<evidence type="ECO:0000256" key="5">
    <source>
        <dbReference type="ARBA" id="ARBA00023180"/>
    </source>
</evidence>